<feature type="domain" description="NAB" evidence="3">
    <location>
        <begin position="52"/>
        <end position="97"/>
    </location>
</feature>
<evidence type="ECO:0000256" key="1">
    <source>
        <dbReference type="ARBA" id="ARBA00023054"/>
    </source>
</evidence>
<sequence>MLDEEAQNQPNTKFKTFAFNVVSEIQESYRENQAYRYAPGSIASLERCIRIDMNKRMKSMMTLLGDDSPETYYKSRQEIIEMLEEFHNCYGSLATECEQLRSKLDKSRLGETPDNADLEICVSHPQSIIGDNNVEYESIIFSKAYLNKLPEELVSTKDCKMKVEMDTEIRENQVTSFRKIEDMRTKMVQATVKDFSDGSNDQETTWSEVKFTKLMEENLQQQAELARRNIEKKKIIDRLQLQLEQLKVENKGLQSCISCLKVGEKHEKLRTSQPRGIFSRYILGC</sequence>
<dbReference type="Proteomes" id="UP001141552">
    <property type="component" value="Unassembled WGS sequence"/>
</dbReference>
<dbReference type="OrthoDB" id="1924020at2759"/>
<evidence type="ECO:0000313" key="4">
    <source>
        <dbReference type="EMBL" id="KAJ4846063.1"/>
    </source>
</evidence>
<name>A0A9Q0G9G3_9ROSI</name>
<dbReference type="InterPro" id="IPR011684">
    <property type="entry name" value="NAB"/>
</dbReference>
<keyword evidence="5" id="KW-1185">Reference proteome</keyword>
<gene>
    <name evidence="4" type="ORF">Tsubulata_002585</name>
</gene>
<reference evidence="4" key="2">
    <citation type="journal article" date="2023" name="Plants (Basel)">
        <title>Annotation of the Turnera subulata (Passifloraceae) Draft Genome Reveals the S-Locus Evolved after the Divergence of Turneroideae from Passifloroideae in a Stepwise Manner.</title>
        <authorList>
            <person name="Henning P.M."/>
            <person name="Roalson E.H."/>
            <person name="Mir W."/>
            <person name="McCubbin A.G."/>
            <person name="Shore J.S."/>
        </authorList>
    </citation>
    <scope>NUCLEOTIDE SEQUENCE</scope>
    <source>
        <strain evidence="4">F60SS</strain>
    </source>
</reference>
<feature type="coiled-coil region" evidence="2">
    <location>
        <begin position="216"/>
        <end position="256"/>
    </location>
</feature>
<dbReference type="EMBL" id="JAKUCV010001512">
    <property type="protein sequence ID" value="KAJ4846063.1"/>
    <property type="molecule type" value="Genomic_DNA"/>
</dbReference>
<keyword evidence="1 2" id="KW-0175">Coiled coil</keyword>
<reference evidence="4" key="1">
    <citation type="submission" date="2022-02" db="EMBL/GenBank/DDBJ databases">
        <authorList>
            <person name="Henning P.M."/>
            <person name="McCubbin A.G."/>
            <person name="Shore J.S."/>
        </authorList>
    </citation>
    <scope>NUCLEOTIDE SEQUENCE</scope>
    <source>
        <strain evidence="4">F60SS</strain>
        <tissue evidence="4">Leaves</tissue>
    </source>
</reference>
<organism evidence="4 5">
    <name type="scientific">Turnera subulata</name>
    <dbReference type="NCBI Taxonomy" id="218843"/>
    <lineage>
        <taxon>Eukaryota</taxon>
        <taxon>Viridiplantae</taxon>
        <taxon>Streptophyta</taxon>
        <taxon>Embryophyta</taxon>
        <taxon>Tracheophyta</taxon>
        <taxon>Spermatophyta</taxon>
        <taxon>Magnoliopsida</taxon>
        <taxon>eudicotyledons</taxon>
        <taxon>Gunneridae</taxon>
        <taxon>Pentapetalae</taxon>
        <taxon>rosids</taxon>
        <taxon>fabids</taxon>
        <taxon>Malpighiales</taxon>
        <taxon>Passifloraceae</taxon>
        <taxon>Turnera</taxon>
    </lineage>
</organism>
<evidence type="ECO:0000256" key="2">
    <source>
        <dbReference type="SAM" id="Coils"/>
    </source>
</evidence>
<proteinExistence type="predicted"/>
<dbReference type="AlphaFoldDB" id="A0A9Q0G9G3"/>
<evidence type="ECO:0000313" key="5">
    <source>
        <dbReference type="Proteomes" id="UP001141552"/>
    </source>
</evidence>
<dbReference type="GO" id="GO:0003779">
    <property type="term" value="F:actin binding"/>
    <property type="evidence" value="ECO:0007669"/>
    <property type="project" value="InterPro"/>
</dbReference>
<evidence type="ECO:0000259" key="3">
    <source>
        <dbReference type="Pfam" id="PF07765"/>
    </source>
</evidence>
<dbReference type="Pfam" id="PF07765">
    <property type="entry name" value="KIP1"/>
    <property type="match status" value="1"/>
</dbReference>
<comment type="caution">
    <text evidence="4">The sequence shown here is derived from an EMBL/GenBank/DDBJ whole genome shotgun (WGS) entry which is preliminary data.</text>
</comment>
<accession>A0A9Q0G9G3</accession>
<protein>
    <recommendedName>
        <fullName evidence="3">NAB domain-containing protein</fullName>
    </recommendedName>
</protein>